<dbReference type="InterPro" id="IPR051803">
    <property type="entry name" value="TA_system_RelE-like_toxin"/>
</dbReference>
<dbReference type="PANTHER" id="PTHR33755:SF6">
    <property type="entry name" value="PLASMID STABILIZATION SYSTEM PROTEIN"/>
    <property type="match status" value="1"/>
</dbReference>
<accession>A0A2T4YQH1</accession>
<protein>
    <submittedName>
        <fullName evidence="3">Addiction module RelE/StbE family toxin</fullName>
    </submittedName>
</protein>
<comment type="similarity">
    <text evidence="1">Belongs to the RelE toxin family.</text>
</comment>
<evidence type="ECO:0000313" key="4">
    <source>
        <dbReference type="Proteomes" id="UP000240996"/>
    </source>
</evidence>
<dbReference type="InterPro" id="IPR035093">
    <property type="entry name" value="RelE/ParE_toxin_dom_sf"/>
</dbReference>
<reference evidence="3 4" key="1">
    <citation type="submission" date="2018-04" db="EMBL/GenBank/DDBJ databases">
        <title>Genomic Encyclopedia of Type Strains, Phase III (KMG-III): the genomes of soil and plant-associated and newly described type strains.</title>
        <authorList>
            <person name="Whitman W."/>
        </authorList>
    </citation>
    <scope>NUCLEOTIDE SEQUENCE [LARGE SCALE GENOMIC DNA]</scope>
    <source>
        <strain evidence="3 4">NW12</strain>
    </source>
</reference>
<evidence type="ECO:0000313" key="3">
    <source>
        <dbReference type="EMBL" id="PTM45763.1"/>
    </source>
</evidence>
<dbReference type="Pfam" id="PF05016">
    <property type="entry name" value="ParE_toxin"/>
    <property type="match status" value="1"/>
</dbReference>
<keyword evidence="2" id="KW-1277">Toxin-antitoxin system</keyword>
<comment type="caution">
    <text evidence="3">The sequence shown here is derived from an EMBL/GenBank/DDBJ whole genome shotgun (WGS) entry which is preliminary data.</text>
</comment>
<evidence type="ECO:0000256" key="1">
    <source>
        <dbReference type="ARBA" id="ARBA00006226"/>
    </source>
</evidence>
<keyword evidence="4" id="KW-1185">Reference proteome</keyword>
<dbReference type="AlphaFoldDB" id="A0A2T4YQH1"/>
<evidence type="ECO:0000256" key="2">
    <source>
        <dbReference type="ARBA" id="ARBA00022649"/>
    </source>
</evidence>
<dbReference type="InterPro" id="IPR007712">
    <property type="entry name" value="RelE/ParE_toxin"/>
</dbReference>
<sequence length="92" mass="10591">MADLPLIWRPAARRALHDITTYIADRHPDAARRLGVAIRHTTNRIIENPYIYRPGRVAGTREAVVHPNYILVYRVTGTIEILAVLHARQRYP</sequence>
<proteinExistence type="inferred from homology"/>
<name>A0A2T4YQH1_9SPHN</name>
<organism evidence="3 4">
    <name type="scientific">Sphingomonas aerolata</name>
    <dbReference type="NCBI Taxonomy" id="185951"/>
    <lineage>
        <taxon>Bacteria</taxon>
        <taxon>Pseudomonadati</taxon>
        <taxon>Pseudomonadota</taxon>
        <taxon>Alphaproteobacteria</taxon>
        <taxon>Sphingomonadales</taxon>
        <taxon>Sphingomonadaceae</taxon>
        <taxon>Sphingomonas</taxon>
    </lineage>
</organism>
<dbReference type="Gene3D" id="3.30.2310.20">
    <property type="entry name" value="RelE-like"/>
    <property type="match status" value="1"/>
</dbReference>
<dbReference type="EMBL" id="PZZN01000002">
    <property type="protein sequence ID" value="PTM45763.1"/>
    <property type="molecule type" value="Genomic_DNA"/>
</dbReference>
<dbReference type="PANTHER" id="PTHR33755">
    <property type="entry name" value="TOXIN PARE1-RELATED"/>
    <property type="match status" value="1"/>
</dbReference>
<dbReference type="Proteomes" id="UP000240996">
    <property type="component" value="Unassembled WGS sequence"/>
</dbReference>
<gene>
    <name evidence="3" type="ORF">C8J24_1992</name>
</gene>